<proteinExistence type="predicted"/>
<keyword evidence="1" id="KW-0001">2Fe-2S</keyword>
<keyword evidence="8" id="KW-1133">Transmembrane helix</keyword>
<feature type="domain" description="Rieske" evidence="9">
    <location>
        <begin position="193"/>
        <end position="254"/>
    </location>
</feature>
<evidence type="ECO:0000256" key="3">
    <source>
        <dbReference type="ARBA" id="ARBA00023004"/>
    </source>
</evidence>
<dbReference type="GO" id="GO:0051537">
    <property type="term" value="F:2 iron, 2 sulfur cluster binding"/>
    <property type="evidence" value="ECO:0007669"/>
    <property type="project" value="UniProtKB-KW"/>
</dbReference>
<evidence type="ECO:0000256" key="2">
    <source>
        <dbReference type="ARBA" id="ARBA00022723"/>
    </source>
</evidence>
<evidence type="ECO:0000313" key="11">
    <source>
        <dbReference type="EMBL" id="CAB4889676.1"/>
    </source>
</evidence>
<keyword evidence="2" id="KW-0479">Metal-binding</keyword>
<evidence type="ECO:0000259" key="9">
    <source>
        <dbReference type="PROSITE" id="PS51296"/>
    </source>
</evidence>
<evidence type="ECO:0000313" key="10">
    <source>
        <dbReference type="EMBL" id="CAB4766232.1"/>
    </source>
</evidence>
<dbReference type="InterPro" id="IPR005805">
    <property type="entry name" value="Rieske_Fe-S_prot_C"/>
</dbReference>
<evidence type="ECO:0000256" key="5">
    <source>
        <dbReference type="ARBA" id="ARBA00023157"/>
    </source>
</evidence>
<dbReference type="GO" id="GO:0016020">
    <property type="term" value="C:membrane"/>
    <property type="evidence" value="ECO:0007669"/>
    <property type="project" value="InterPro"/>
</dbReference>
<dbReference type="EMBL" id="CAFBOS010000299">
    <property type="protein sequence ID" value="CAB5025942.1"/>
    <property type="molecule type" value="Genomic_DNA"/>
</dbReference>
<feature type="region of interest" description="Disordered" evidence="7">
    <location>
        <begin position="266"/>
        <end position="285"/>
    </location>
</feature>
<gene>
    <name evidence="10" type="ORF">UFOPK2754_02800</name>
    <name evidence="11" type="ORF">UFOPK3543_00148</name>
    <name evidence="12" type="ORF">UFOPK3967_03052</name>
</gene>
<dbReference type="PANTHER" id="PTHR10134">
    <property type="entry name" value="CYTOCHROME B-C1 COMPLEX SUBUNIT RIESKE, MITOCHONDRIAL"/>
    <property type="match status" value="1"/>
</dbReference>
<dbReference type="EMBL" id="CAFBMH010000003">
    <property type="protein sequence ID" value="CAB4889676.1"/>
    <property type="molecule type" value="Genomic_DNA"/>
</dbReference>
<keyword evidence="3" id="KW-0408">Iron</keyword>
<dbReference type="PRINTS" id="PR00162">
    <property type="entry name" value="RIESKE"/>
</dbReference>
<dbReference type="InterPro" id="IPR014349">
    <property type="entry name" value="Rieske_Fe-S_prot"/>
</dbReference>
<dbReference type="Gene3D" id="2.102.10.10">
    <property type="entry name" value="Rieske [2Fe-2S] iron-sulphur domain"/>
    <property type="match status" value="1"/>
</dbReference>
<evidence type="ECO:0000256" key="4">
    <source>
        <dbReference type="ARBA" id="ARBA00023014"/>
    </source>
</evidence>
<dbReference type="EMBL" id="CAEZYR010000144">
    <property type="protein sequence ID" value="CAB4766232.1"/>
    <property type="molecule type" value="Genomic_DNA"/>
</dbReference>
<evidence type="ECO:0000256" key="1">
    <source>
        <dbReference type="ARBA" id="ARBA00022714"/>
    </source>
</evidence>
<dbReference type="Pfam" id="PF00355">
    <property type="entry name" value="Rieske"/>
    <property type="match status" value="1"/>
</dbReference>
<name>A0A6J7F2G4_9ZZZZ</name>
<dbReference type="PROSITE" id="PS51296">
    <property type="entry name" value="RIESKE"/>
    <property type="match status" value="1"/>
</dbReference>
<comment type="cofactor">
    <cofactor evidence="6">
        <name>[2Fe-2S] cluster</name>
        <dbReference type="ChEBI" id="CHEBI:190135"/>
    </cofactor>
</comment>
<sequence length="285" mass="30188">MNGTIVIVAVVLLVLALTTLVVSAMKRRDQGMAIGDLSRETVKRDKGLVVPAVADGAPLTGKDIERAAAADRKKELEPVAPKSLAPWVAPDADAIGVSRRQFLNRSIVGGMVLSLSTFGAACIGFLWPKVGGGFGSKIRVGRVSDLLQEIEKANGFLYRADGRMWLTEYPAGSIEKAKNIYSSAELKGMEAGVIALYQKCPHLGCRVPSCATSQWFECPCHGSQYNQVGEKRGGPAPRGMDRFTMEVTPDGFLLVDTGSVIPGPPIGVNTTGQEAEGPHCLAGGH</sequence>
<keyword evidence="4" id="KW-0411">Iron-sulfur</keyword>
<organism evidence="11">
    <name type="scientific">freshwater metagenome</name>
    <dbReference type="NCBI Taxonomy" id="449393"/>
    <lineage>
        <taxon>unclassified sequences</taxon>
        <taxon>metagenomes</taxon>
        <taxon>ecological metagenomes</taxon>
    </lineage>
</organism>
<protein>
    <submittedName>
        <fullName evidence="11">Unannotated protein</fullName>
    </submittedName>
</protein>
<evidence type="ECO:0000313" key="12">
    <source>
        <dbReference type="EMBL" id="CAB5025942.1"/>
    </source>
</evidence>
<feature type="transmembrane region" description="Helical" evidence="8">
    <location>
        <begin position="6"/>
        <end position="25"/>
    </location>
</feature>
<dbReference type="InterPro" id="IPR036922">
    <property type="entry name" value="Rieske_2Fe-2S_sf"/>
</dbReference>
<evidence type="ECO:0000256" key="8">
    <source>
        <dbReference type="SAM" id="Phobius"/>
    </source>
</evidence>
<keyword evidence="8" id="KW-0812">Transmembrane</keyword>
<accession>A0A6J7F2G4</accession>
<reference evidence="11" key="1">
    <citation type="submission" date="2020-05" db="EMBL/GenBank/DDBJ databases">
        <authorList>
            <person name="Chiriac C."/>
            <person name="Salcher M."/>
            <person name="Ghai R."/>
            <person name="Kavagutti S V."/>
        </authorList>
    </citation>
    <scope>NUCLEOTIDE SEQUENCE</scope>
</reference>
<keyword evidence="8" id="KW-0472">Membrane</keyword>
<feature type="transmembrane region" description="Helical" evidence="8">
    <location>
        <begin position="107"/>
        <end position="127"/>
    </location>
</feature>
<evidence type="ECO:0000256" key="6">
    <source>
        <dbReference type="ARBA" id="ARBA00034078"/>
    </source>
</evidence>
<dbReference type="GO" id="GO:0046872">
    <property type="term" value="F:metal ion binding"/>
    <property type="evidence" value="ECO:0007669"/>
    <property type="project" value="UniProtKB-KW"/>
</dbReference>
<dbReference type="InterPro" id="IPR017941">
    <property type="entry name" value="Rieske_2Fe-2S"/>
</dbReference>
<evidence type="ECO:0000256" key="7">
    <source>
        <dbReference type="SAM" id="MobiDB-lite"/>
    </source>
</evidence>
<keyword evidence="5" id="KW-1015">Disulfide bond</keyword>
<dbReference type="AlphaFoldDB" id="A0A6J7F2G4"/>
<dbReference type="SUPFAM" id="SSF50022">
    <property type="entry name" value="ISP domain"/>
    <property type="match status" value="1"/>
</dbReference>